<dbReference type="Gene3D" id="1.25.10.10">
    <property type="entry name" value="Leucine-rich Repeat Variant"/>
    <property type="match status" value="1"/>
</dbReference>
<evidence type="ECO:0000259" key="7">
    <source>
        <dbReference type="Pfam" id="PF12348"/>
    </source>
</evidence>
<feature type="compositionally biased region" description="Low complexity" evidence="6">
    <location>
        <begin position="331"/>
        <end position="359"/>
    </location>
</feature>
<dbReference type="GO" id="GO:0005876">
    <property type="term" value="C:spindle microtubule"/>
    <property type="evidence" value="ECO:0007669"/>
    <property type="project" value="TreeGrafter"/>
</dbReference>
<feature type="region of interest" description="Disordered" evidence="6">
    <location>
        <begin position="265"/>
        <end position="771"/>
    </location>
</feature>
<dbReference type="InterPro" id="IPR011989">
    <property type="entry name" value="ARM-like"/>
</dbReference>
<evidence type="ECO:0000256" key="3">
    <source>
        <dbReference type="ARBA" id="ARBA00022618"/>
    </source>
</evidence>
<proteinExistence type="inferred from homology"/>
<feature type="compositionally biased region" description="Low complexity" evidence="6">
    <location>
        <begin position="804"/>
        <end position="816"/>
    </location>
</feature>
<accession>A0A409VPC4</accession>
<keyword evidence="9" id="KW-1185">Reference proteome</keyword>
<dbReference type="GO" id="GO:0005815">
    <property type="term" value="C:microtubule organizing center"/>
    <property type="evidence" value="ECO:0007669"/>
    <property type="project" value="TreeGrafter"/>
</dbReference>
<dbReference type="InParanoid" id="A0A409VPC4"/>
<feature type="compositionally biased region" description="Basic and acidic residues" evidence="6">
    <location>
        <begin position="688"/>
        <end position="706"/>
    </location>
</feature>
<feature type="compositionally biased region" description="Low complexity" evidence="6">
    <location>
        <begin position="598"/>
        <end position="627"/>
    </location>
</feature>
<name>A0A409VPC4_9AGAR</name>
<reference evidence="8 9" key="1">
    <citation type="journal article" date="2018" name="Evol. Lett.">
        <title>Horizontal gene cluster transfer increased hallucinogenic mushroom diversity.</title>
        <authorList>
            <person name="Reynolds H.T."/>
            <person name="Vijayakumar V."/>
            <person name="Gluck-Thaler E."/>
            <person name="Korotkin H.B."/>
            <person name="Matheny P.B."/>
            <person name="Slot J.C."/>
        </authorList>
    </citation>
    <scope>NUCLEOTIDE SEQUENCE [LARGE SCALE GENOMIC DNA]</scope>
    <source>
        <strain evidence="8 9">SRW20</strain>
    </source>
</reference>
<dbReference type="STRING" id="231916.A0A409VPC4"/>
<dbReference type="Pfam" id="PF12348">
    <property type="entry name" value="CLASP_N"/>
    <property type="match status" value="1"/>
</dbReference>
<organism evidence="8 9">
    <name type="scientific">Gymnopilus dilepis</name>
    <dbReference type="NCBI Taxonomy" id="231916"/>
    <lineage>
        <taxon>Eukaryota</taxon>
        <taxon>Fungi</taxon>
        <taxon>Dikarya</taxon>
        <taxon>Basidiomycota</taxon>
        <taxon>Agaricomycotina</taxon>
        <taxon>Agaricomycetes</taxon>
        <taxon>Agaricomycetidae</taxon>
        <taxon>Agaricales</taxon>
        <taxon>Agaricineae</taxon>
        <taxon>Hymenogastraceae</taxon>
        <taxon>Gymnopilus</taxon>
    </lineage>
</organism>
<evidence type="ECO:0000256" key="1">
    <source>
        <dbReference type="ARBA" id="ARBA00004186"/>
    </source>
</evidence>
<feature type="compositionally biased region" description="Polar residues" evidence="6">
    <location>
        <begin position="817"/>
        <end position="826"/>
    </location>
</feature>
<dbReference type="GO" id="GO:0090307">
    <property type="term" value="P:mitotic spindle assembly"/>
    <property type="evidence" value="ECO:0007669"/>
    <property type="project" value="TreeGrafter"/>
</dbReference>
<dbReference type="OrthoDB" id="46159at2759"/>
<dbReference type="GO" id="GO:0005881">
    <property type="term" value="C:cytoplasmic microtubule"/>
    <property type="evidence" value="ECO:0007669"/>
    <property type="project" value="TreeGrafter"/>
</dbReference>
<comment type="similarity">
    <text evidence="2">Belongs to the CLASP family.</text>
</comment>
<feature type="compositionally biased region" description="Low complexity" evidence="6">
    <location>
        <begin position="490"/>
        <end position="503"/>
    </location>
</feature>
<feature type="region of interest" description="Disordered" evidence="6">
    <location>
        <begin position="794"/>
        <end position="826"/>
    </location>
</feature>
<comment type="caution">
    <text evidence="8">The sequence shown here is derived from an EMBL/GenBank/DDBJ whole genome shotgun (WGS) entry which is preliminary data.</text>
</comment>
<dbReference type="Proteomes" id="UP000284706">
    <property type="component" value="Unassembled WGS sequence"/>
</dbReference>
<evidence type="ECO:0000313" key="9">
    <source>
        <dbReference type="Proteomes" id="UP000284706"/>
    </source>
</evidence>
<feature type="compositionally biased region" description="Polar residues" evidence="6">
    <location>
        <begin position="360"/>
        <end position="380"/>
    </location>
</feature>
<comment type="subcellular location">
    <subcellularLocation>
        <location evidence="1">Cytoplasm</location>
        <location evidence="1">Cytoskeleton</location>
        <location evidence="1">Spindle</location>
    </subcellularLocation>
</comment>
<feature type="compositionally biased region" description="Pro residues" evidence="6">
    <location>
        <begin position="453"/>
        <end position="463"/>
    </location>
</feature>
<keyword evidence="3" id="KW-0132">Cell division</keyword>
<feature type="compositionally biased region" description="Polar residues" evidence="6">
    <location>
        <begin position="429"/>
        <end position="447"/>
    </location>
</feature>
<dbReference type="PANTHER" id="PTHR21567">
    <property type="entry name" value="CLASP"/>
    <property type="match status" value="1"/>
</dbReference>
<protein>
    <recommendedName>
        <fullName evidence="7">CLASP N-terminal domain-containing protein</fullName>
    </recommendedName>
</protein>
<feature type="compositionally biased region" description="Polar residues" evidence="6">
    <location>
        <begin position="395"/>
        <end position="411"/>
    </location>
</feature>
<dbReference type="GO" id="GO:0008017">
    <property type="term" value="F:microtubule binding"/>
    <property type="evidence" value="ECO:0007669"/>
    <property type="project" value="TreeGrafter"/>
</dbReference>
<dbReference type="AlphaFoldDB" id="A0A409VPC4"/>
<dbReference type="InterPro" id="IPR016024">
    <property type="entry name" value="ARM-type_fold"/>
</dbReference>
<feature type="compositionally biased region" description="Basic and acidic residues" evidence="6">
    <location>
        <begin position="464"/>
        <end position="487"/>
    </location>
</feature>
<evidence type="ECO:0000256" key="2">
    <source>
        <dbReference type="ARBA" id="ARBA00009549"/>
    </source>
</evidence>
<evidence type="ECO:0000256" key="5">
    <source>
        <dbReference type="ARBA" id="ARBA00022776"/>
    </source>
</evidence>
<feature type="compositionally biased region" description="Low complexity" evidence="6">
    <location>
        <begin position="540"/>
        <end position="581"/>
    </location>
</feature>
<dbReference type="PANTHER" id="PTHR21567:SF60">
    <property type="entry name" value="CLASP N-TERMINAL DOMAIN-CONTAINING PROTEIN"/>
    <property type="match status" value="1"/>
</dbReference>
<dbReference type="EMBL" id="NHYE01005602">
    <property type="protein sequence ID" value="PPQ68114.1"/>
    <property type="molecule type" value="Genomic_DNA"/>
</dbReference>
<keyword evidence="4" id="KW-0493">Microtubule</keyword>
<evidence type="ECO:0000256" key="4">
    <source>
        <dbReference type="ARBA" id="ARBA00022701"/>
    </source>
</evidence>
<sequence length="978" mass="102725">MPPLSSAADVRYELDRLRPNIHLEETEETWDKIAKALQELIKICEDGAYDVAPSELVSSIKTSQRPIVSAMNSERTRLCMVPMDLLSTLASVMGTEFEQLLPLFMPTLLALCARTNKVIINRAKASILAIIQSAQLASVLTYFLQNIKDKSSTLKVVIAEGTLACLNSCNPPDFEKEARATEVESIIRITARDANADVRKISRKIFESYKILLPSRIQRYGYFARELYTRTQLKFCSFVAPLSPTTKKYLDIKAPTLATQKSVPNLRVANLNSKPEPKASSSSSTLTAKSAHSRTASSSTVSTKSTGAQMAQQAATTSTLTRVNRKDPAVASRTTAAASNPASTAAARAPAPSAPLRPTQPSRVMTVDGSSRQRTTSTAQRPVMTTAASAPSRPLRSQPSIISRSTSTAGAPTSGGAQRIPQKDPAPLASSSQRRQPPQGLPSNAASSGPRRVPMPPPPPPPAPKKEGNNDGPKRPASRVDQEKEATNRPSSAASTSSRQPSSAAPPAPVKKKPIVSSLSSSTKGKAPGIATTSGHARSRSTVTASSVATSTTSAAAKAKAAQTAGTSTARSTGTTGAASTKPLAITKAAPAKPQWGARPAPAAKATSTTNTKSSSATTTAPAAAARGLVRKPSTKLGPASGAASQIAAGKGISRPETTAANVTIKRPVTPAQIALPPSPTPEEEEDHPIKQETVDGDREVEEERTVTTASSRRGSPVFSVSPGTITTEPDAQGDQAVAEEHEDVRNGASAGEEKGRDAQEETAEHNDTPIAVTVPMVAIAPADQIPPVEDTENAEVDFDESRPSTSSSSRQPLSTIASNPQTPKQNLLVPANNLITPLASKTPISALLSSIERGFQYDYSPITPLSPAANYLPNLTGEGTPYSHATHAPHRRFPEEAMQPFNHALHVVGHNGMFSGYGANAGLGGPKASENAIEKQELGVVPVPVQFGTELYAMPVALPGLDDGRLSLFDLNTTGRS</sequence>
<feature type="compositionally biased region" description="Basic and acidic residues" evidence="6">
    <location>
        <begin position="739"/>
        <end position="768"/>
    </location>
</feature>
<keyword evidence="5" id="KW-0131">Cell cycle</keyword>
<feature type="compositionally biased region" description="Low complexity" evidence="6">
    <location>
        <begin position="278"/>
        <end position="321"/>
    </location>
</feature>
<dbReference type="GO" id="GO:1990023">
    <property type="term" value="C:mitotic spindle midzone"/>
    <property type="evidence" value="ECO:0007669"/>
    <property type="project" value="TreeGrafter"/>
</dbReference>
<evidence type="ECO:0000313" key="8">
    <source>
        <dbReference type="EMBL" id="PPQ68114.1"/>
    </source>
</evidence>
<dbReference type="SUPFAM" id="SSF48371">
    <property type="entry name" value="ARM repeat"/>
    <property type="match status" value="1"/>
</dbReference>
<gene>
    <name evidence="8" type="ORF">CVT26_005734</name>
</gene>
<feature type="domain" description="CLASP N-terminal" evidence="7">
    <location>
        <begin position="24"/>
        <end position="216"/>
    </location>
</feature>
<dbReference type="InterPro" id="IPR024395">
    <property type="entry name" value="CLASP_N_dom"/>
</dbReference>
<keyword evidence="5" id="KW-0498">Mitosis</keyword>
<evidence type="ECO:0000256" key="6">
    <source>
        <dbReference type="SAM" id="MobiDB-lite"/>
    </source>
</evidence>
<dbReference type="GO" id="GO:0051301">
    <property type="term" value="P:cell division"/>
    <property type="evidence" value="ECO:0007669"/>
    <property type="project" value="UniProtKB-KW"/>
</dbReference>